<sequence length="456" mass="49769">MAKLSPTIFREYDIRGLVDQDLPEEAVSLVGKALGTRIRGAGGKRAAVGWDARLSGPKFAKAMIEALTSTGVDVVSLGVVPTPLTYFAAHTLDVDGICMITGSHNPPEYNGLKVGLGSATYYGEEIQALRREAEAGRFATGQGTVRAHDIVTPYREHVRQNLRLGKRRLKVVVDAGNGTGGVVAVPLFEALGFEVVPLFIEMDGNFPNHHPDPTVEKNLEHLRRKVLETGADVGIAYDGDADRVGAVDEKGNVLWGDQIMILFSRALLAEEPGAAIVGEVKCSFTLYDDIAARGGRAIMWKAGHSLIKAKMKEEHALLAGEMSGHIFFAHRWFGFDDGIYSSARLLELLTHTDLPMSALLADVPRTFSTPELRVDCPEEKKFEVVRRAQEFFAARYDAVTVDGVRVVFPDGWGLVRASNTQPLLVLRFEAKTEARLAEIQALVRGKVDELLRELGA</sequence>
<keyword evidence="6 11" id="KW-0413">Isomerase</keyword>
<proteinExistence type="inferred from homology"/>
<accession>B8J8T9</accession>
<keyword evidence="12" id="KW-1185">Reference proteome</keyword>
<dbReference type="GO" id="GO:0046872">
    <property type="term" value="F:metal ion binding"/>
    <property type="evidence" value="ECO:0007669"/>
    <property type="project" value="UniProtKB-KW"/>
</dbReference>
<reference evidence="11" key="1">
    <citation type="submission" date="2009-01" db="EMBL/GenBank/DDBJ databases">
        <title>Complete sequence of Anaeromyxobacter dehalogenans 2CP-1.</title>
        <authorList>
            <consortium name="US DOE Joint Genome Institute"/>
            <person name="Lucas S."/>
            <person name="Copeland A."/>
            <person name="Lapidus A."/>
            <person name="Glavina del Rio T."/>
            <person name="Dalin E."/>
            <person name="Tice H."/>
            <person name="Bruce D."/>
            <person name="Goodwin L."/>
            <person name="Pitluck S."/>
            <person name="Saunders E."/>
            <person name="Brettin T."/>
            <person name="Detter J.C."/>
            <person name="Han C."/>
            <person name="Larimer F."/>
            <person name="Land M."/>
            <person name="Hauser L."/>
            <person name="Kyrpides N."/>
            <person name="Ovchinnikova G."/>
            <person name="Beliaev A.S."/>
            <person name="Richardson P."/>
        </authorList>
    </citation>
    <scope>NUCLEOTIDE SEQUENCE</scope>
    <source>
        <strain evidence="11">2CP-1</strain>
    </source>
</reference>
<evidence type="ECO:0000256" key="1">
    <source>
        <dbReference type="ARBA" id="ARBA00001946"/>
    </source>
</evidence>
<dbReference type="Pfam" id="PF00408">
    <property type="entry name" value="PGM_PMM_IV"/>
    <property type="match status" value="1"/>
</dbReference>
<gene>
    <name evidence="11" type="ordered locus">A2cp1_0178</name>
</gene>
<keyword evidence="4" id="KW-0479">Metal-binding</keyword>
<dbReference type="InterPro" id="IPR005843">
    <property type="entry name" value="A-D-PHexomutase_C"/>
</dbReference>
<dbReference type="PANTHER" id="PTHR43771:SF2">
    <property type="entry name" value="PHOSPHOMANNOMUTASE_PHOSPHOGLUCOMUTASE"/>
    <property type="match status" value="1"/>
</dbReference>
<evidence type="ECO:0000313" key="12">
    <source>
        <dbReference type="Proteomes" id="UP000007089"/>
    </source>
</evidence>
<dbReference type="RefSeq" id="WP_012631607.1">
    <property type="nucleotide sequence ID" value="NC_011891.1"/>
</dbReference>
<comment type="similarity">
    <text evidence="2">Belongs to the phosphohexose mutase family.</text>
</comment>
<dbReference type="KEGG" id="acp:A2cp1_0178"/>
<dbReference type="InterPro" id="IPR016055">
    <property type="entry name" value="A-D-PHexomutase_a/b/a-I/II/III"/>
</dbReference>
<dbReference type="Gene3D" id="3.40.120.10">
    <property type="entry name" value="Alpha-D-Glucose-1,6-Bisphosphate, subunit A, domain 3"/>
    <property type="match status" value="3"/>
</dbReference>
<dbReference type="PANTHER" id="PTHR43771">
    <property type="entry name" value="PHOSPHOMANNOMUTASE"/>
    <property type="match status" value="1"/>
</dbReference>
<name>B8J8T9_ANAD2</name>
<dbReference type="SUPFAM" id="SSF53738">
    <property type="entry name" value="Phosphoglucomutase, first 3 domains"/>
    <property type="match status" value="3"/>
</dbReference>
<dbReference type="EMBL" id="CP001359">
    <property type="protein sequence ID" value="ACL63537.1"/>
    <property type="molecule type" value="Genomic_DNA"/>
</dbReference>
<keyword evidence="5" id="KW-0460">Magnesium</keyword>
<dbReference type="InterPro" id="IPR005841">
    <property type="entry name" value="Alpha-D-phosphohexomutase_SF"/>
</dbReference>
<dbReference type="GO" id="GO:0005975">
    <property type="term" value="P:carbohydrate metabolic process"/>
    <property type="evidence" value="ECO:0007669"/>
    <property type="project" value="InterPro"/>
</dbReference>
<evidence type="ECO:0000259" key="7">
    <source>
        <dbReference type="Pfam" id="PF00408"/>
    </source>
</evidence>
<evidence type="ECO:0000259" key="8">
    <source>
        <dbReference type="Pfam" id="PF02878"/>
    </source>
</evidence>
<comment type="cofactor">
    <cofactor evidence="1">
        <name>Mg(2+)</name>
        <dbReference type="ChEBI" id="CHEBI:18420"/>
    </cofactor>
</comment>
<keyword evidence="3" id="KW-0597">Phosphoprotein</keyword>
<evidence type="ECO:0000256" key="6">
    <source>
        <dbReference type="ARBA" id="ARBA00023235"/>
    </source>
</evidence>
<feature type="domain" description="Alpha-D-phosphohexomutase alpha/beta/alpha" evidence="8">
    <location>
        <begin position="8"/>
        <end position="135"/>
    </location>
</feature>
<dbReference type="SUPFAM" id="SSF55957">
    <property type="entry name" value="Phosphoglucomutase, C-terminal domain"/>
    <property type="match status" value="1"/>
</dbReference>
<organism evidence="11 12">
    <name type="scientific">Anaeromyxobacter dehalogenans (strain ATCC BAA-258 / DSM 21875 / 2CP-1)</name>
    <dbReference type="NCBI Taxonomy" id="455488"/>
    <lineage>
        <taxon>Bacteria</taxon>
        <taxon>Pseudomonadati</taxon>
        <taxon>Myxococcota</taxon>
        <taxon>Myxococcia</taxon>
        <taxon>Myxococcales</taxon>
        <taxon>Cystobacterineae</taxon>
        <taxon>Anaeromyxobacteraceae</taxon>
        <taxon>Anaeromyxobacter</taxon>
    </lineage>
</organism>
<feature type="domain" description="Alpha-D-phosphohexomutase alpha/beta/alpha" evidence="9">
    <location>
        <begin position="153"/>
        <end position="251"/>
    </location>
</feature>
<dbReference type="EC" id="5.4.2.8" evidence="11"/>
<dbReference type="GO" id="GO:0004615">
    <property type="term" value="F:phosphomannomutase activity"/>
    <property type="evidence" value="ECO:0007669"/>
    <property type="project" value="UniProtKB-EC"/>
</dbReference>
<evidence type="ECO:0000256" key="5">
    <source>
        <dbReference type="ARBA" id="ARBA00022842"/>
    </source>
</evidence>
<feature type="domain" description="Alpha-D-phosphohexomutase C-terminal" evidence="7">
    <location>
        <begin position="371"/>
        <end position="444"/>
    </location>
</feature>
<evidence type="ECO:0000313" key="11">
    <source>
        <dbReference type="EMBL" id="ACL63537.1"/>
    </source>
</evidence>
<evidence type="ECO:0000259" key="10">
    <source>
        <dbReference type="Pfam" id="PF02880"/>
    </source>
</evidence>
<dbReference type="Proteomes" id="UP000007089">
    <property type="component" value="Chromosome"/>
</dbReference>
<dbReference type="CDD" id="cd03089">
    <property type="entry name" value="PMM_PGM"/>
    <property type="match status" value="1"/>
</dbReference>
<dbReference type="InterPro" id="IPR036900">
    <property type="entry name" value="A-D-PHexomutase_C_sf"/>
</dbReference>
<dbReference type="Pfam" id="PF02879">
    <property type="entry name" value="PGM_PMM_II"/>
    <property type="match status" value="1"/>
</dbReference>
<evidence type="ECO:0000256" key="3">
    <source>
        <dbReference type="ARBA" id="ARBA00022553"/>
    </source>
</evidence>
<protein>
    <submittedName>
        <fullName evidence="11">Phosphomannomutase</fullName>
        <ecNumber evidence="11">5.4.2.8</ecNumber>
    </submittedName>
</protein>
<dbReference type="Pfam" id="PF02878">
    <property type="entry name" value="PGM_PMM_I"/>
    <property type="match status" value="1"/>
</dbReference>
<dbReference type="Pfam" id="PF02880">
    <property type="entry name" value="PGM_PMM_III"/>
    <property type="match status" value="1"/>
</dbReference>
<dbReference type="Gene3D" id="3.30.310.50">
    <property type="entry name" value="Alpha-D-phosphohexomutase, C-terminal domain"/>
    <property type="match status" value="1"/>
</dbReference>
<dbReference type="PRINTS" id="PR00509">
    <property type="entry name" value="PGMPMM"/>
</dbReference>
<evidence type="ECO:0000256" key="4">
    <source>
        <dbReference type="ARBA" id="ARBA00022723"/>
    </source>
</evidence>
<feature type="domain" description="Alpha-D-phosphohexomutase alpha/beta/alpha" evidence="10">
    <location>
        <begin position="255"/>
        <end position="365"/>
    </location>
</feature>
<dbReference type="HOGENOM" id="CLU_016950_9_1_7"/>
<evidence type="ECO:0000259" key="9">
    <source>
        <dbReference type="Pfam" id="PF02879"/>
    </source>
</evidence>
<dbReference type="InterPro" id="IPR005846">
    <property type="entry name" value="A-D-PHexomutase_a/b/a-III"/>
</dbReference>
<dbReference type="InterPro" id="IPR005845">
    <property type="entry name" value="A-D-PHexomutase_a/b/a-II"/>
</dbReference>
<evidence type="ECO:0000256" key="2">
    <source>
        <dbReference type="ARBA" id="ARBA00010231"/>
    </source>
</evidence>
<dbReference type="InterPro" id="IPR005844">
    <property type="entry name" value="A-D-PHexomutase_a/b/a-I"/>
</dbReference>
<dbReference type="AlphaFoldDB" id="B8J8T9"/>